<dbReference type="GO" id="GO:0003684">
    <property type="term" value="F:damaged DNA binding"/>
    <property type="evidence" value="ECO:0007669"/>
    <property type="project" value="InterPro"/>
</dbReference>
<dbReference type="EMBL" id="CP061275">
    <property type="protein sequence ID" value="QNS02092.1"/>
    <property type="molecule type" value="Genomic_DNA"/>
</dbReference>
<dbReference type="InterPro" id="IPR004576">
    <property type="entry name" value="Mfd"/>
</dbReference>
<keyword evidence="6" id="KW-0347">Helicase</keyword>
<evidence type="ECO:0000256" key="11">
    <source>
        <dbReference type="ARBA" id="ARBA00061104"/>
    </source>
</evidence>
<evidence type="ECO:0000256" key="9">
    <source>
        <dbReference type="ARBA" id="ARBA00023204"/>
    </source>
</evidence>
<dbReference type="InterPro" id="IPR037235">
    <property type="entry name" value="TRCF-like_C_D7"/>
</dbReference>
<name>A0A7H1B037_9GAMM</name>
<dbReference type="InterPro" id="IPR047112">
    <property type="entry name" value="RecG/Mfd"/>
</dbReference>
<evidence type="ECO:0000256" key="13">
    <source>
        <dbReference type="ARBA" id="ARBA00070128"/>
    </source>
</evidence>
<evidence type="ECO:0000256" key="7">
    <source>
        <dbReference type="ARBA" id="ARBA00022840"/>
    </source>
</evidence>
<dbReference type="NCBIfam" id="TIGR00580">
    <property type="entry name" value="mfd"/>
    <property type="match status" value="1"/>
</dbReference>
<accession>A0A7H1B037</accession>
<evidence type="ECO:0000313" key="17">
    <source>
        <dbReference type="EMBL" id="QNS02092.1"/>
    </source>
</evidence>
<dbReference type="GO" id="GO:0005524">
    <property type="term" value="F:ATP binding"/>
    <property type="evidence" value="ECO:0007669"/>
    <property type="project" value="UniProtKB-UniRule"/>
</dbReference>
<protein>
    <recommendedName>
        <fullName evidence="13 14">Transcription-repair-coupling factor</fullName>
        <shortName evidence="14">TRCF</shortName>
        <ecNumber evidence="14">3.6.4.-</ecNumber>
    </recommendedName>
</protein>
<evidence type="ECO:0000256" key="3">
    <source>
        <dbReference type="ARBA" id="ARBA00022741"/>
    </source>
</evidence>
<dbReference type="InterPro" id="IPR003711">
    <property type="entry name" value="CarD-like/TRCF_RID"/>
</dbReference>
<dbReference type="SUPFAM" id="SSF143517">
    <property type="entry name" value="TRCF domain-like"/>
    <property type="match status" value="1"/>
</dbReference>
<dbReference type="GO" id="GO:0000716">
    <property type="term" value="P:transcription-coupled nucleotide-excision repair, DNA damage recognition"/>
    <property type="evidence" value="ECO:0007669"/>
    <property type="project" value="UniProtKB-UniRule"/>
</dbReference>
<feature type="domain" description="Helicase ATP-binding" evidence="15">
    <location>
        <begin position="304"/>
        <end position="465"/>
    </location>
</feature>
<dbReference type="Gene3D" id="3.90.1150.50">
    <property type="entry name" value="Transcription-repair-coupling factor, D7 domain"/>
    <property type="match status" value="1"/>
</dbReference>
<dbReference type="InterPro" id="IPR027417">
    <property type="entry name" value="P-loop_NTPase"/>
</dbReference>
<dbReference type="Gene3D" id="2.40.10.170">
    <property type="match status" value="1"/>
</dbReference>
<dbReference type="PANTHER" id="PTHR47964">
    <property type="entry name" value="ATP-DEPENDENT DNA HELICASE HOMOLOG RECG, CHLOROPLASTIC"/>
    <property type="match status" value="1"/>
</dbReference>
<evidence type="ECO:0000256" key="4">
    <source>
        <dbReference type="ARBA" id="ARBA00022763"/>
    </source>
</evidence>
<dbReference type="PANTHER" id="PTHR47964:SF1">
    <property type="entry name" value="ATP-DEPENDENT DNA HELICASE HOMOLOG RECG, CHLOROPLASTIC"/>
    <property type="match status" value="1"/>
</dbReference>
<evidence type="ECO:0000256" key="8">
    <source>
        <dbReference type="ARBA" id="ARBA00023125"/>
    </source>
</evidence>
<evidence type="ECO:0000256" key="2">
    <source>
        <dbReference type="ARBA" id="ARBA00022490"/>
    </source>
</evidence>
<dbReference type="Pfam" id="PF02559">
    <property type="entry name" value="CarD_TRCF_RID"/>
    <property type="match status" value="1"/>
</dbReference>
<keyword evidence="4 14" id="KW-0227">DNA damage</keyword>
<reference evidence="17 18" key="1">
    <citation type="submission" date="2020-09" db="EMBL/GenBank/DDBJ databases">
        <title>Genome sequence of the banana aphid, Pentalonia nigronervosa Coquerel (Hemiptera: Aphididae) and its symbionts.</title>
        <authorList>
            <person name="Mathers T.C."/>
            <person name="Mugford S.T."/>
            <person name="Hogenhout S.A."/>
            <person name="Tripathi L."/>
        </authorList>
    </citation>
    <scope>NUCLEOTIDE SEQUENCE [LARGE SCALE GENOMIC DNA]</scope>
    <source>
        <strain evidence="17">Ba4</strain>
    </source>
</reference>
<dbReference type="PROSITE" id="PS51194">
    <property type="entry name" value="HELICASE_CTER"/>
    <property type="match status" value="1"/>
</dbReference>
<keyword evidence="2 14" id="KW-0963">Cytoplasm</keyword>
<evidence type="ECO:0000256" key="10">
    <source>
        <dbReference type="ARBA" id="ARBA00055182"/>
    </source>
</evidence>
<keyword evidence="7 14" id="KW-0067">ATP-binding</keyword>
<evidence type="ECO:0000313" key="18">
    <source>
        <dbReference type="Proteomes" id="UP000516346"/>
    </source>
</evidence>
<keyword evidence="8 14" id="KW-0238">DNA-binding</keyword>
<dbReference type="InterPro" id="IPR001650">
    <property type="entry name" value="Helicase_C-like"/>
</dbReference>
<dbReference type="AlphaFoldDB" id="A0A7H1B037"/>
<dbReference type="Pfam" id="PF21132">
    <property type="entry name" value="MFD_D3"/>
    <property type="match status" value="1"/>
</dbReference>
<comment type="subcellular location">
    <subcellularLocation>
        <location evidence="1 14">Cytoplasm</location>
    </subcellularLocation>
</comment>
<gene>
    <name evidence="14 17" type="primary">mfd</name>
    <name evidence="17" type="ORF">ICW73_00740</name>
</gene>
<dbReference type="SUPFAM" id="SSF52540">
    <property type="entry name" value="P-loop containing nucleoside triphosphate hydrolases"/>
    <property type="match status" value="3"/>
</dbReference>
<dbReference type="Gene3D" id="3.40.50.11140">
    <property type="match status" value="1"/>
</dbReference>
<dbReference type="EC" id="3.6.4.-" evidence="14"/>
<comment type="similarity">
    <text evidence="12 14">In the C-terminal section; belongs to the helicase family. RecG subfamily.</text>
</comment>
<dbReference type="InterPro" id="IPR005118">
    <property type="entry name" value="TRCF_C"/>
</dbReference>
<dbReference type="SUPFAM" id="SSF141259">
    <property type="entry name" value="CarD-like"/>
    <property type="match status" value="1"/>
</dbReference>
<keyword evidence="9 14" id="KW-0234">DNA repair</keyword>
<dbReference type="GO" id="GO:0016787">
    <property type="term" value="F:hydrolase activity"/>
    <property type="evidence" value="ECO:0007669"/>
    <property type="project" value="UniProtKB-KW"/>
</dbReference>
<keyword evidence="5 14" id="KW-0378">Hydrolase</keyword>
<dbReference type="InterPro" id="IPR014001">
    <property type="entry name" value="Helicase_ATP-bd"/>
</dbReference>
<comment type="similarity">
    <text evidence="11 14">In the N-terminal section; belongs to the UvrB family.</text>
</comment>
<dbReference type="SMART" id="SM01058">
    <property type="entry name" value="CarD_TRCF"/>
    <property type="match status" value="1"/>
</dbReference>
<proteinExistence type="inferred from homology"/>
<dbReference type="GO" id="GO:0005737">
    <property type="term" value="C:cytoplasm"/>
    <property type="evidence" value="ECO:0007669"/>
    <property type="project" value="UniProtKB-SubCell"/>
</dbReference>
<dbReference type="Gene3D" id="3.40.50.300">
    <property type="entry name" value="P-loop containing nucleotide triphosphate hydrolases"/>
    <property type="match status" value="2"/>
</dbReference>
<keyword evidence="3 14" id="KW-0547">Nucleotide-binding</keyword>
<evidence type="ECO:0000259" key="16">
    <source>
        <dbReference type="PROSITE" id="PS51194"/>
    </source>
</evidence>
<evidence type="ECO:0000256" key="1">
    <source>
        <dbReference type="ARBA" id="ARBA00004496"/>
    </source>
</evidence>
<dbReference type="Pfam" id="PF00271">
    <property type="entry name" value="Helicase_C"/>
    <property type="match status" value="1"/>
</dbReference>
<dbReference type="InterPro" id="IPR036101">
    <property type="entry name" value="CarD-like/TRCF_RID_sf"/>
</dbReference>
<dbReference type="SMART" id="SM00487">
    <property type="entry name" value="DEXDc"/>
    <property type="match status" value="1"/>
</dbReference>
<evidence type="ECO:0000256" key="12">
    <source>
        <dbReference type="ARBA" id="ARBA00061399"/>
    </source>
</evidence>
<dbReference type="Pfam" id="PF00270">
    <property type="entry name" value="DEAD"/>
    <property type="match status" value="1"/>
</dbReference>
<sequence length="836" mass="97287">MFKYTRYKYKNKFLLFYIKIFFIKMIKKEMKKNKNTINFNYKRLPNFFMGSLNLKKLKKILFFLNSFLGKIIFFINTQNLLKTILKLLHDNHIYPKHIQNIIEIHQNYNHFYIIGNINDSFLDKKNNLLCICEKHLSYSDFDTHDIFNTKKKIHINSKLDHNLSNFHLNDPIVHIEHGIGRYQGLIIIKTKNITSEYLIISYAEDDKLYVPVSCLHLVYPYTETSKQYAPLHKLGGDKWNKEKRKIKKTICDHAAKLLDIYAHRALKKGFSFKKNIAEYQIFCNNCPFETTIDQNNVMNAVLKDMCSSIPMDRLVCGDVGFGKTEIAIRSAFLSVLNNKQVVILVPTTLLAQQHFENFKTRFFNWSITIDILSRFCSNKEKSATLKNIKTGITNILIGTHKLLIEEIQWYDLGLLIIDEEHRFGVVHKEAIKKKYSNIDILTLTATPIPRTLNMAITGIKNLSIISKPPDQRLTIKTDVQEYDCYLVKKVILREISRGGQVYYIYNKVKNIHSIAVKLQSLVPEACINIGHGKMRNTDLKRIITDFYHKKFNVLVCTTIIESGIDIPKANTIIIENADRFGLSQLHQLRGRIGRSHHQAYALFLVNSFKTISIEAKKRLDAIASVNNFHGGFYLSNQDLEIRGTGEILGKEQSGHMKNINYSLYIKLLKSAMEFLKNQKNPSLNQLIEKPLEVELHVPSLIPNEYISDINVRLFFYKKIANSKIIQNLKQIQYELISRFGKLPDFAKNLITISKIRIIAHNLGIKKITSNKNTGIIEFNNNNKINIKYLVNLLQKEPNFWKIKNAMTLQFIYESNDDNSRLKWIKQTLENFTKNIL</sequence>
<evidence type="ECO:0000256" key="14">
    <source>
        <dbReference type="HAMAP-Rule" id="MF_00969"/>
    </source>
</evidence>
<comment type="function">
    <text evidence="10 14">Couples transcription and DNA repair by recognizing RNA polymerase (RNAP) stalled at DNA lesions. Mediates ATP-dependent release of RNAP and its truncated transcript from the DNA, and recruitment of nucleotide excision repair machinery to the damaged site.</text>
</comment>
<dbReference type="GO" id="GO:0006355">
    <property type="term" value="P:regulation of DNA-templated transcription"/>
    <property type="evidence" value="ECO:0007669"/>
    <property type="project" value="UniProtKB-UniRule"/>
</dbReference>
<feature type="domain" description="Helicase C-terminal" evidence="16">
    <location>
        <begin position="478"/>
        <end position="640"/>
    </location>
</feature>
<dbReference type="InterPro" id="IPR011545">
    <property type="entry name" value="DEAD/DEAH_box_helicase_dom"/>
</dbReference>
<dbReference type="GO" id="GO:0003678">
    <property type="term" value="F:DNA helicase activity"/>
    <property type="evidence" value="ECO:0007669"/>
    <property type="project" value="TreeGrafter"/>
</dbReference>
<dbReference type="Proteomes" id="UP000516346">
    <property type="component" value="Chromosome"/>
</dbReference>
<evidence type="ECO:0000259" key="15">
    <source>
        <dbReference type="PROSITE" id="PS51192"/>
    </source>
</evidence>
<dbReference type="HAMAP" id="MF_00969">
    <property type="entry name" value="TRCF"/>
    <property type="match status" value="1"/>
</dbReference>
<dbReference type="SMART" id="SM00982">
    <property type="entry name" value="TRCF"/>
    <property type="match status" value="1"/>
</dbReference>
<dbReference type="PROSITE" id="PS51192">
    <property type="entry name" value="HELICASE_ATP_BIND_1"/>
    <property type="match status" value="1"/>
</dbReference>
<organism evidence="17 18">
    <name type="scientific">Buchnera aphidicola</name>
    <name type="common">Pentalonia nigronervosa</name>
    <dbReference type="NCBI Taxonomy" id="1309793"/>
    <lineage>
        <taxon>Bacteria</taxon>
        <taxon>Pseudomonadati</taxon>
        <taxon>Pseudomonadota</taxon>
        <taxon>Gammaproteobacteria</taxon>
        <taxon>Enterobacterales</taxon>
        <taxon>Erwiniaceae</taxon>
        <taxon>Buchnera</taxon>
    </lineage>
</organism>
<dbReference type="InterPro" id="IPR048635">
    <property type="entry name" value="MFD_D3"/>
</dbReference>
<dbReference type="FunFam" id="3.40.50.300:FF:000546">
    <property type="entry name" value="Transcription-repair-coupling factor"/>
    <property type="match status" value="1"/>
</dbReference>
<evidence type="ECO:0000256" key="6">
    <source>
        <dbReference type="ARBA" id="ARBA00022806"/>
    </source>
</evidence>
<dbReference type="Pfam" id="PF03461">
    <property type="entry name" value="TRCF"/>
    <property type="match status" value="1"/>
</dbReference>
<dbReference type="SMART" id="SM00490">
    <property type="entry name" value="HELICc"/>
    <property type="match status" value="1"/>
</dbReference>
<dbReference type="CDD" id="cd17991">
    <property type="entry name" value="DEXHc_TRCF"/>
    <property type="match status" value="1"/>
</dbReference>
<evidence type="ECO:0000256" key="5">
    <source>
        <dbReference type="ARBA" id="ARBA00022801"/>
    </source>
</evidence>